<dbReference type="Proteomes" id="UP000078348">
    <property type="component" value="Unassembled WGS sequence"/>
</dbReference>
<dbReference type="AlphaFoldDB" id="A0A196S3Q0"/>
<dbReference type="EMBL" id="LXWW01000580">
    <property type="protein sequence ID" value="OAO11778.1"/>
    <property type="molecule type" value="Genomic_DNA"/>
</dbReference>
<evidence type="ECO:0000313" key="2">
    <source>
        <dbReference type="Proteomes" id="UP000078348"/>
    </source>
</evidence>
<dbReference type="OrthoDB" id="10330450at2759"/>
<evidence type="ECO:0000313" key="1">
    <source>
        <dbReference type="EMBL" id="OAO11778.1"/>
    </source>
</evidence>
<proteinExistence type="predicted"/>
<reference evidence="1 2" key="1">
    <citation type="submission" date="2016-05" db="EMBL/GenBank/DDBJ databases">
        <title>Nuclear genome of Blastocystis sp. subtype 1 NandII.</title>
        <authorList>
            <person name="Gentekaki E."/>
            <person name="Curtis B."/>
            <person name="Stairs C."/>
            <person name="Eme L."/>
            <person name="Herman E."/>
            <person name="Klimes V."/>
            <person name="Arias M.C."/>
            <person name="Elias M."/>
            <person name="Hilliou F."/>
            <person name="Klute M."/>
            <person name="Malik S.-B."/>
            <person name="Pightling A."/>
            <person name="Rachubinski R."/>
            <person name="Salas D."/>
            <person name="Schlacht A."/>
            <person name="Suga H."/>
            <person name="Archibald J."/>
            <person name="Ball S.G."/>
            <person name="Clark G."/>
            <person name="Dacks J."/>
            <person name="Van Der Giezen M."/>
            <person name="Tsaousis A."/>
            <person name="Roger A."/>
        </authorList>
    </citation>
    <scope>NUCLEOTIDE SEQUENCE [LARGE SCALE GENOMIC DNA]</scope>
    <source>
        <strain evidence="2">ATCC 50177 / NandII</strain>
    </source>
</reference>
<organism evidence="1 2">
    <name type="scientific">Blastocystis sp. subtype 1 (strain ATCC 50177 / NandII)</name>
    <dbReference type="NCBI Taxonomy" id="478820"/>
    <lineage>
        <taxon>Eukaryota</taxon>
        <taxon>Sar</taxon>
        <taxon>Stramenopiles</taxon>
        <taxon>Bigyra</taxon>
        <taxon>Opalozoa</taxon>
        <taxon>Opalinata</taxon>
        <taxon>Blastocystidae</taxon>
        <taxon>Blastocystis</taxon>
    </lineage>
</organism>
<comment type="caution">
    <text evidence="1">The sequence shown here is derived from an EMBL/GenBank/DDBJ whole genome shotgun (WGS) entry which is preliminary data.</text>
</comment>
<sequence>MPIIKTMKAEKVSTETLATKAMDVCREMLSIICDRTNKDGEDDMLNTINAELHYFGNGQQLKISKVADSLYSSLKDVLGYVMVETAKRSDNDCKFQMPKHTSYIGSIVKNTAIDVIARSERHQQYLQTLVAQTGKYRFDVTSPHFLNLYYDTITKLYERNFLFDDDPELEEIKQMIMQGTAQSATDANGSVTITVFPDPNMTTRLTTRNRVIFPYLRRLFETQKAALVTKRRVDFLNEQIQPDDEIRRVFQEKMDEAMRNSSENSLSMGADMMKAHCQYVAFNYLKETFSKERVDQMRSFIKSERSMNARSHKRYVIIPSAKRQRTEELTMQFPDEGMKGAEEGFVKSYPQQAVKAEAVENPMQGNLILVGGSQPADAPMVMPVQSNEMPLL</sequence>
<accession>A0A196S3Q0</accession>
<name>A0A196S3Q0_BLAHN</name>
<gene>
    <name evidence="1" type="ORF">AV274_6613</name>
</gene>
<protein>
    <submittedName>
        <fullName evidence="1">Uncharacterized protein</fullName>
    </submittedName>
</protein>
<keyword evidence="2" id="KW-1185">Reference proteome</keyword>